<reference evidence="2" key="1">
    <citation type="submission" date="2022-03" db="EMBL/GenBank/DDBJ databases">
        <title>Genome Encyclopedia of Bacteria and Archaea VI: Functional Genomics of Type Strains.</title>
        <authorList>
            <person name="Whitman W."/>
        </authorList>
    </citation>
    <scope>NUCLEOTIDE SEQUENCE</scope>
    <source>
        <strain evidence="2">HSC-15S17</strain>
    </source>
</reference>
<organism evidence="2 3">
    <name type="scientific">Duganella violaceipulchra</name>
    <dbReference type="NCBI Taxonomy" id="2849652"/>
    <lineage>
        <taxon>Bacteria</taxon>
        <taxon>Pseudomonadati</taxon>
        <taxon>Pseudomonadota</taxon>
        <taxon>Betaproteobacteria</taxon>
        <taxon>Burkholderiales</taxon>
        <taxon>Oxalobacteraceae</taxon>
        <taxon>Telluria group</taxon>
        <taxon>Duganella</taxon>
    </lineage>
</organism>
<dbReference type="InterPro" id="IPR010982">
    <property type="entry name" value="Lambda_DNA-bd_dom_sf"/>
</dbReference>
<gene>
    <name evidence="2" type="ORF">L1274_001928</name>
</gene>
<dbReference type="Gene3D" id="1.10.260.40">
    <property type="entry name" value="lambda repressor-like DNA-binding domains"/>
    <property type="match status" value="1"/>
</dbReference>
<feature type="region of interest" description="Disordered" evidence="1">
    <location>
        <begin position="1"/>
        <end position="30"/>
    </location>
</feature>
<sequence length="30" mass="3417">MNFGERLKQIRTERNLTQPPMSAAIGIEQS</sequence>
<evidence type="ECO:0000313" key="3">
    <source>
        <dbReference type="Proteomes" id="UP001162889"/>
    </source>
</evidence>
<keyword evidence="3" id="KW-1185">Reference proteome</keyword>
<dbReference type="SUPFAM" id="SSF47413">
    <property type="entry name" value="lambda repressor-like DNA-binding domains"/>
    <property type="match status" value="1"/>
</dbReference>
<comment type="caution">
    <text evidence="2">The sequence shown here is derived from an EMBL/GenBank/DDBJ whole genome shotgun (WGS) entry which is preliminary data.</text>
</comment>
<evidence type="ECO:0000313" key="2">
    <source>
        <dbReference type="EMBL" id="MCP2008228.1"/>
    </source>
</evidence>
<dbReference type="EMBL" id="JALJZU010000003">
    <property type="protein sequence ID" value="MCP2008228.1"/>
    <property type="molecule type" value="Genomic_DNA"/>
</dbReference>
<accession>A0ABT1GKX4</accession>
<dbReference type="Proteomes" id="UP001162889">
    <property type="component" value="Unassembled WGS sequence"/>
</dbReference>
<evidence type="ECO:0000256" key="1">
    <source>
        <dbReference type="SAM" id="MobiDB-lite"/>
    </source>
</evidence>
<proteinExistence type="predicted"/>
<name>A0ABT1GKX4_9BURK</name>
<protein>
    <submittedName>
        <fullName evidence="2">Transcriptional regulator with XRE-family HTH domain</fullName>
    </submittedName>
</protein>
<feature type="compositionally biased region" description="Basic and acidic residues" evidence="1">
    <location>
        <begin position="1"/>
        <end position="14"/>
    </location>
</feature>